<dbReference type="EMBL" id="JBANRG010000005">
    <property type="protein sequence ID" value="KAK7466168.1"/>
    <property type="molecule type" value="Genomic_DNA"/>
</dbReference>
<feature type="region of interest" description="Disordered" evidence="1">
    <location>
        <begin position="59"/>
        <end position="103"/>
    </location>
</feature>
<feature type="region of interest" description="Disordered" evidence="1">
    <location>
        <begin position="119"/>
        <end position="234"/>
    </location>
</feature>
<evidence type="ECO:0000313" key="3">
    <source>
        <dbReference type="Proteomes" id="UP001498398"/>
    </source>
</evidence>
<name>A0ABR1JW77_9AGAR</name>
<comment type="caution">
    <text evidence="2">The sequence shown here is derived from an EMBL/GenBank/DDBJ whole genome shotgun (WGS) entry which is preliminary data.</text>
</comment>
<feature type="compositionally biased region" description="Basic and acidic residues" evidence="1">
    <location>
        <begin position="219"/>
        <end position="230"/>
    </location>
</feature>
<proteinExistence type="predicted"/>
<reference evidence="2 3" key="1">
    <citation type="submission" date="2024-01" db="EMBL/GenBank/DDBJ databases">
        <title>A draft genome for the cacao thread blight pathogen Marasmiellus scandens.</title>
        <authorList>
            <person name="Baruah I.K."/>
            <person name="Leung J."/>
            <person name="Bukari Y."/>
            <person name="Amoako-Attah I."/>
            <person name="Meinhardt L.W."/>
            <person name="Bailey B.A."/>
            <person name="Cohen S.P."/>
        </authorList>
    </citation>
    <scope>NUCLEOTIDE SEQUENCE [LARGE SCALE GENOMIC DNA]</scope>
    <source>
        <strain evidence="2 3">GH-19</strain>
    </source>
</reference>
<protein>
    <recommendedName>
        <fullName evidence="4">SPT2</fullName>
    </recommendedName>
</protein>
<evidence type="ECO:0008006" key="4">
    <source>
        <dbReference type="Google" id="ProtNLM"/>
    </source>
</evidence>
<evidence type="ECO:0000313" key="2">
    <source>
        <dbReference type="EMBL" id="KAK7466169.1"/>
    </source>
</evidence>
<keyword evidence="3" id="KW-1185">Reference proteome</keyword>
<dbReference type="Proteomes" id="UP001498398">
    <property type="component" value="Unassembled WGS sequence"/>
</dbReference>
<gene>
    <name evidence="2" type="ORF">VKT23_004890</name>
</gene>
<feature type="region of interest" description="Disordered" evidence="1">
    <location>
        <begin position="254"/>
        <end position="274"/>
    </location>
</feature>
<dbReference type="EMBL" id="JBANRG010000005">
    <property type="protein sequence ID" value="KAK7466169.1"/>
    <property type="molecule type" value="Genomic_DNA"/>
</dbReference>
<evidence type="ECO:0000256" key="1">
    <source>
        <dbReference type="SAM" id="MobiDB-lite"/>
    </source>
</evidence>
<feature type="compositionally biased region" description="Basic and acidic residues" evidence="1">
    <location>
        <begin position="9"/>
        <end position="20"/>
    </location>
</feature>
<organism evidence="2 3">
    <name type="scientific">Marasmiellus scandens</name>
    <dbReference type="NCBI Taxonomy" id="2682957"/>
    <lineage>
        <taxon>Eukaryota</taxon>
        <taxon>Fungi</taxon>
        <taxon>Dikarya</taxon>
        <taxon>Basidiomycota</taxon>
        <taxon>Agaricomycotina</taxon>
        <taxon>Agaricomycetes</taxon>
        <taxon>Agaricomycetidae</taxon>
        <taxon>Agaricales</taxon>
        <taxon>Marasmiineae</taxon>
        <taxon>Omphalotaceae</taxon>
        <taxon>Marasmiellus</taxon>
    </lineage>
</organism>
<feature type="region of interest" description="Disordered" evidence="1">
    <location>
        <begin position="1"/>
        <end position="38"/>
    </location>
</feature>
<feature type="compositionally biased region" description="Basic and acidic residues" evidence="1">
    <location>
        <begin position="59"/>
        <end position="69"/>
    </location>
</feature>
<sequence length="274" mass="30938">MPHKRAKRSVREQLRSEKGTDLPPPKSSVVKKGEKGDISSEAIPKSLARVLNAVKVRDDYKERKRRIDEDTQSNAGKKRKIDGKDEKAKNGVSGILPGESLQHYNKRVEASMRPLVRSAVQSSLAVARNAEKTEREGRKRQRQESQSQRQAKKSKDTTMDDNLDDDTATISNSEPGPDRSRASEFETYSTSAPRRLNDIAQAPPQLKPPKVRGSNAVEDSSRNGKTKKSDGVLSMAQRHMMEVEREKAVKRYRELKAQREAEKDRHRDGNNLED</sequence>
<dbReference type="EMBL" id="JBANRG010000005">
    <property type="protein sequence ID" value="KAK7466170.1"/>
    <property type="molecule type" value="Genomic_DNA"/>
</dbReference>
<accession>A0ABR1JW77</accession>